<name>A0A2X0PMX8_9BASI</name>
<feature type="compositionally biased region" description="Pro residues" evidence="1">
    <location>
        <begin position="270"/>
        <end position="288"/>
    </location>
</feature>
<dbReference type="InterPro" id="IPR029005">
    <property type="entry name" value="LIM-bd/SEUSS"/>
</dbReference>
<keyword evidence="3" id="KW-1185">Reference proteome</keyword>
<dbReference type="Proteomes" id="UP000249464">
    <property type="component" value="Unassembled WGS sequence"/>
</dbReference>
<feature type="region of interest" description="Disordered" evidence="1">
    <location>
        <begin position="1"/>
        <end position="173"/>
    </location>
</feature>
<organism evidence="2 3">
    <name type="scientific">Microbotryum silenes-dioicae</name>
    <dbReference type="NCBI Taxonomy" id="796604"/>
    <lineage>
        <taxon>Eukaryota</taxon>
        <taxon>Fungi</taxon>
        <taxon>Dikarya</taxon>
        <taxon>Basidiomycota</taxon>
        <taxon>Pucciniomycotina</taxon>
        <taxon>Microbotryomycetes</taxon>
        <taxon>Microbotryales</taxon>
        <taxon>Microbotryaceae</taxon>
        <taxon>Microbotryum</taxon>
    </lineage>
</organism>
<feature type="compositionally biased region" description="Gly residues" evidence="1">
    <location>
        <begin position="8"/>
        <end position="19"/>
    </location>
</feature>
<dbReference type="EMBL" id="FQNC01000088">
    <property type="protein sequence ID" value="SGZ27763.1"/>
    <property type="molecule type" value="Genomic_DNA"/>
</dbReference>
<protein>
    <submittedName>
        <fullName evidence="2">BQ5605_C026g10182 protein</fullName>
    </submittedName>
</protein>
<feature type="compositionally biased region" description="Low complexity" evidence="1">
    <location>
        <begin position="67"/>
        <end position="110"/>
    </location>
</feature>
<accession>A0A2X0PMX8</accession>
<evidence type="ECO:0000256" key="1">
    <source>
        <dbReference type="SAM" id="MobiDB-lite"/>
    </source>
</evidence>
<dbReference type="STRING" id="796604.A0A2X0PMX8"/>
<feature type="region of interest" description="Disordered" evidence="1">
    <location>
        <begin position="585"/>
        <end position="635"/>
    </location>
</feature>
<dbReference type="AlphaFoldDB" id="A0A2X0PMX8"/>
<gene>
    <name evidence="2" type="primary">BQ5605_C026g10182</name>
    <name evidence="2" type="ORF">BQ5605_C026G10182</name>
</gene>
<feature type="compositionally biased region" description="Low complexity" evidence="1">
    <location>
        <begin position="858"/>
        <end position="876"/>
    </location>
</feature>
<feature type="region of interest" description="Disordered" evidence="1">
    <location>
        <begin position="777"/>
        <end position="811"/>
    </location>
</feature>
<feature type="region of interest" description="Disordered" evidence="1">
    <location>
        <begin position="858"/>
        <end position="893"/>
    </location>
</feature>
<reference evidence="2 3" key="1">
    <citation type="submission" date="2016-11" db="EMBL/GenBank/DDBJ databases">
        <authorList>
            <person name="Jaros S."/>
            <person name="Januszkiewicz K."/>
            <person name="Wedrychowicz H."/>
        </authorList>
    </citation>
    <scope>NUCLEOTIDE SEQUENCE [LARGE SCALE GENOMIC DNA]</scope>
</reference>
<feature type="region of interest" description="Disordered" evidence="1">
    <location>
        <begin position="194"/>
        <end position="291"/>
    </location>
</feature>
<feature type="compositionally biased region" description="Low complexity" evidence="1">
    <location>
        <begin position="159"/>
        <end position="170"/>
    </location>
</feature>
<feature type="compositionally biased region" description="Polar residues" evidence="1">
    <location>
        <begin position="194"/>
        <end position="206"/>
    </location>
</feature>
<feature type="compositionally biased region" description="Low complexity" evidence="1">
    <location>
        <begin position="780"/>
        <end position="811"/>
    </location>
</feature>
<evidence type="ECO:0000313" key="2">
    <source>
        <dbReference type="EMBL" id="SGZ27763.1"/>
    </source>
</evidence>
<dbReference type="PANTHER" id="PTHR10378">
    <property type="entry name" value="LIM DOMAIN-BINDING PROTEIN"/>
    <property type="match status" value="1"/>
</dbReference>
<evidence type="ECO:0000313" key="3">
    <source>
        <dbReference type="Proteomes" id="UP000249464"/>
    </source>
</evidence>
<proteinExistence type="predicted"/>
<feature type="compositionally biased region" description="Polar residues" evidence="1">
    <location>
        <begin position="146"/>
        <end position="158"/>
    </location>
</feature>
<dbReference type="Pfam" id="PF01803">
    <property type="entry name" value="LIM_bind"/>
    <property type="match status" value="1"/>
</dbReference>
<sequence>MQVRLGPGMNGIMGAGGGLHPSSPQAQPGMLGRPPSTRPPPGPPSSSNGAFSIPPSHPQHPQHPQHHQWVLHQHQQMQHQHDQQQMQLQQQQQQLHRQQQTQQQQQQQEQNGPGPPSMELLRQQQQSQLGYGMPPSLPSSSHPQLVASTSAQPTTMAMQRQQQQQQQSHQVPPEMLLMTNGEMRSIEMRINASGLSDSKSNGNSIHSPRGGHPGSAIPTAGSRQMGGVSSSPSPFGTPPVQAPTPIHFRQPSGLQQQQAPGLANSHVGPHPTPPTRPMSIAPPGPPGPSLAMVGPGSVPGAGVGPQLLYRPSGPGGPPQLQTPMRRDLMLAAQLAAMAAGLITATPTSVGPCLSRLTAFNESLALALEDASHIYSRFRTGASSIDNLTILPTRIAFAQTDILDSLRTLVADYFTDSGLIKFGLFDRTAQLHKIFEIPCSAFPRFQHLNTLCGVLLTSVQPSFVREFFLSAHHPVTGQPVHVGYLLRADEAVWSSRYSNGTKVELNGTLTVHFVVVPHTATGPGGSATGSSISGSAGGGAGAGSLRIESMDFESRGHEEWVVKDSVVDELIETFYDVDGEGGGISQYLKEEEARTTAQSRRSSGSMTTRRKSTNKDEAANGKNASMGGPQSTKGHVLKPSTIEWNEEKRPPGLQTKFRKTSHSPSAGVGSFGITEMGMRCLEIAESVASLQEVVTHSLRNGVGPLQSLATLANEHRRRTSMNVPPGGGKLNGTDPGRVSGFPTQAGSLPPPGSIAQTFQNPLHNSFYMTAPINPSAFPTNSPVSATPTSKAPTPAATVTTAPPSTTSGTAASVTNSNVVGANGTSPAASNLANGIGGVNKRKATGVSATNFKALAAVADTSSNDNSSDESSAPSTAAKPTGGGKTRGSRAARNK</sequence>